<dbReference type="InterPro" id="IPR005017">
    <property type="entry name" value="OMPP1/FadL/TodX"/>
</dbReference>
<feature type="chain" id="PRO_5030685711" evidence="8">
    <location>
        <begin position="30"/>
        <end position="491"/>
    </location>
</feature>
<name>A0A7X1AT04_9PSED</name>
<evidence type="ECO:0000313" key="9">
    <source>
        <dbReference type="EMBL" id="MBC2410201.1"/>
    </source>
</evidence>
<dbReference type="Proteomes" id="UP000520513">
    <property type="component" value="Unassembled WGS sequence"/>
</dbReference>
<dbReference type="Pfam" id="PF03349">
    <property type="entry name" value="Toluene_X"/>
    <property type="match status" value="1"/>
</dbReference>
<dbReference type="GO" id="GO:0009279">
    <property type="term" value="C:cell outer membrane"/>
    <property type="evidence" value="ECO:0007669"/>
    <property type="project" value="UniProtKB-SubCell"/>
</dbReference>
<dbReference type="EMBL" id="JAAXCY010000015">
    <property type="protein sequence ID" value="MBC2410201.1"/>
    <property type="molecule type" value="Genomic_DNA"/>
</dbReference>
<dbReference type="SUPFAM" id="SSF56935">
    <property type="entry name" value="Porins"/>
    <property type="match status" value="1"/>
</dbReference>
<evidence type="ECO:0000256" key="7">
    <source>
        <dbReference type="ARBA" id="ARBA00023237"/>
    </source>
</evidence>
<keyword evidence="5 8" id="KW-0732">Signal</keyword>
<comment type="similarity">
    <text evidence="2">Belongs to the OmpP1/FadL family.</text>
</comment>
<comment type="subcellular location">
    <subcellularLocation>
        <location evidence="1">Cell outer membrane</location>
        <topology evidence="1">Multi-pass membrane protein</topology>
    </subcellularLocation>
</comment>
<keyword evidence="7" id="KW-0998">Cell outer membrane</keyword>
<dbReference type="AlphaFoldDB" id="A0A7X1AT04"/>
<evidence type="ECO:0000256" key="8">
    <source>
        <dbReference type="SAM" id="SignalP"/>
    </source>
</evidence>
<organism evidence="9 10">
    <name type="scientific">Pseudomonas cremoris</name>
    <dbReference type="NCBI Taxonomy" id="2724178"/>
    <lineage>
        <taxon>Bacteria</taxon>
        <taxon>Pseudomonadati</taxon>
        <taxon>Pseudomonadota</taxon>
        <taxon>Gammaproteobacteria</taxon>
        <taxon>Pseudomonadales</taxon>
        <taxon>Pseudomonadaceae</taxon>
        <taxon>Pseudomonas</taxon>
    </lineage>
</organism>
<comment type="caution">
    <text evidence="9">The sequence shown here is derived from an EMBL/GenBank/DDBJ whole genome shotgun (WGS) entry which is preliminary data.</text>
</comment>
<dbReference type="Gene3D" id="2.40.160.60">
    <property type="entry name" value="Outer membrane protein transport protein (OMPP1/FadL/TodX)"/>
    <property type="match status" value="1"/>
</dbReference>
<dbReference type="RefSeq" id="WP_185712136.1">
    <property type="nucleotide sequence ID" value="NZ_JAAXCY010000015.1"/>
</dbReference>
<evidence type="ECO:0000256" key="1">
    <source>
        <dbReference type="ARBA" id="ARBA00004571"/>
    </source>
</evidence>
<dbReference type="PANTHER" id="PTHR35093:SF3">
    <property type="entry name" value="LONG-CHAIN FATTY ACID TRANSPORT PROTEIN"/>
    <property type="match status" value="1"/>
</dbReference>
<evidence type="ECO:0000256" key="4">
    <source>
        <dbReference type="ARBA" id="ARBA00022692"/>
    </source>
</evidence>
<accession>A0A7X1AT04</accession>
<keyword evidence="4" id="KW-0812">Transmembrane</keyword>
<dbReference type="PANTHER" id="PTHR35093">
    <property type="entry name" value="OUTER MEMBRANE PROTEIN NMB0088-RELATED"/>
    <property type="match status" value="1"/>
</dbReference>
<evidence type="ECO:0000313" key="10">
    <source>
        <dbReference type="Proteomes" id="UP000520513"/>
    </source>
</evidence>
<proteinExistence type="inferred from homology"/>
<keyword evidence="6" id="KW-0472">Membrane</keyword>
<evidence type="ECO:0000256" key="3">
    <source>
        <dbReference type="ARBA" id="ARBA00022452"/>
    </source>
</evidence>
<feature type="signal peptide" evidence="8">
    <location>
        <begin position="1"/>
        <end position="29"/>
    </location>
</feature>
<keyword evidence="3" id="KW-1134">Transmembrane beta strand</keyword>
<dbReference type="GO" id="GO:0015483">
    <property type="term" value="F:long-chain fatty acid transporting porin activity"/>
    <property type="evidence" value="ECO:0007669"/>
    <property type="project" value="TreeGrafter"/>
</dbReference>
<gene>
    <name evidence="9" type="ORF">HF257_29700</name>
</gene>
<reference evidence="9 10" key="1">
    <citation type="submission" date="2020-04" db="EMBL/GenBank/DDBJ databases">
        <title>Pseudomonas crami sp. nov., a novel proteolytic bacterial species isolated from cream.</title>
        <authorList>
            <person name="Hofmann K."/>
            <person name="Woller A."/>
            <person name="Huptas C."/>
            <person name="Wenning M."/>
            <person name="Scherer S."/>
            <person name="Doll E.V."/>
        </authorList>
    </citation>
    <scope>NUCLEOTIDE SEQUENCE [LARGE SCALE GENOMIC DNA]</scope>
    <source>
        <strain evidence="9 10">WS 5106</strain>
    </source>
</reference>
<evidence type="ECO:0000256" key="6">
    <source>
        <dbReference type="ARBA" id="ARBA00023136"/>
    </source>
</evidence>
<protein>
    <submittedName>
        <fullName evidence="9">Outer membrane protein transport protein</fullName>
    </submittedName>
</protein>
<evidence type="ECO:0000256" key="5">
    <source>
        <dbReference type="ARBA" id="ARBA00022729"/>
    </source>
</evidence>
<evidence type="ECO:0000256" key="2">
    <source>
        <dbReference type="ARBA" id="ARBA00008163"/>
    </source>
</evidence>
<sequence>MSNKKNHARTLLSIAVLGGLMAGVPSVQAGGLSTPTYGAPGWGRAFGGGSLFKNDPSSAFNNPAAMAFVDKTISQFTVDYARISIKMKGQSKDYNGDPLTRTPIAPDGSILFDDASVVNGEGGQGGFTAWVPTGFLVMPIGDRFAFGLSQVVPQGARTTWDNDSKYRDFAVDTKIETVGLTGSLSFKVNDEFSIGAGAIVQRSQGFVSQNIDLFAAASNSPGIGKDRPTGGVALPAGIGDSLIRVKVDNVSVGWFTGVVWQPTERDSLGLNYHAKIKNKMKGNYNIYTDSVTQALLTEPSPLNPDGGTILGAAYPGLNLCPNGAKASTQLDIPATAAFDWVHQFDDRLTVGASVMWTQWSSFQDLTLKSEGYTIVSIPYKYKDVWMYSLGGDYKLTDQWTVRAGVAFDQTPTRNSTRDPRIPDGDRVFTSLGAGYVVKQIPGLSLDAAYSHQFVEKVKLKTQNVDRLGGGSLDSEAKAHGDVVSLSATYAF</sequence>